<evidence type="ECO:0008006" key="3">
    <source>
        <dbReference type="Google" id="ProtNLM"/>
    </source>
</evidence>
<gene>
    <name evidence="1" type="ORF">MEDL_54871</name>
</gene>
<protein>
    <recommendedName>
        <fullName evidence="3">Reverse transcriptase zinc-binding domain-containing protein</fullName>
    </recommendedName>
</protein>
<sequence length="378" mass="43580">MTNKDFVAINPAKSEIVPLTKVQQQLNVYLGDKKIDEKNEVKHLGLIRTIKNKVNIEDRLKVARRTIYAMLGPGLSARKGMSPIVSARLWQTYALPRACMIQGLPKRVASAANYCLLGIEPIQSTVDRLLLNFFGGIIQDNTSIEYRIIERQLVMSKQTANTFISRLETALSKYKLPKAQELLLVKPTREKWKTTVKCAIQDYWAEKWEMEKLEKSTMKYLDIKARPIGHAHQIWKFTSNNTLEVKKAEIKAKLITRTYTLQVDRAKFSRNVEQDMCQLCNSATEDTEHFMLECNALKTERDKHLTTLISYVKNNIGNKIFDKIMNEGQMVEFILDSSSEKIKEIVNIKHQNIRDIENITRTLCYGLHTKRTTLLNKS</sequence>
<dbReference type="EMBL" id="CAJPWZ010002681">
    <property type="protein sequence ID" value="CAG2242695.1"/>
    <property type="molecule type" value="Genomic_DNA"/>
</dbReference>
<dbReference type="AlphaFoldDB" id="A0A8S3UA19"/>
<reference evidence="1" key="1">
    <citation type="submission" date="2021-03" db="EMBL/GenBank/DDBJ databases">
        <authorList>
            <person name="Bekaert M."/>
        </authorList>
    </citation>
    <scope>NUCLEOTIDE SEQUENCE</scope>
</reference>
<organism evidence="1 2">
    <name type="scientific">Mytilus edulis</name>
    <name type="common">Blue mussel</name>
    <dbReference type="NCBI Taxonomy" id="6550"/>
    <lineage>
        <taxon>Eukaryota</taxon>
        <taxon>Metazoa</taxon>
        <taxon>Spiralia</taxon>
        <taxon>Lophotrochozoa</taxon>
        <taxon>Mollusca</taxon>
        <taxon>Bivalvia</taxon>
        <taxon>Autobranchia</taxon>
        <taxon>Pteriomorphia</taxon>
        <taxon>Mytilida</taxon>
        <taxon>Mytiloidea</taxon>
        <taxon>Mytilidae</taxon>
        <taxon>Mytilinae</taxon>
        <taxon>Mytilus</taxon>
    </lineage>
</organism>
<proteinExistence type="predicted"/>
<accession>A0A8S3UA19</accession>
<dbReference type="OrthoDB" id="6364565at2759"/>
<name>A0A8S3UA19_MYTED</name>
<comment type="caution">
    <text evidence="1">The sequence shown here is derived from an EMBL/GenBank/DDBJ whole genome shotgun (WGS) entry which is preliminary data.</text>
</comment>
<evidence type="ECO:0000313" key="1">
    <source>
        <dbReference type="EMBL" id="CAG2242695.1"/>
    </source>
</evidence>
<keyword evidence="2" id="KW-1185">Reference proteome</keyword>
<evidence type="ECO:0000313" key="2">
    <source>
        <dbReference type="Proteomes" id="UP000683360"/>
    </source>
</evidence>
<dbReference type="Proteomes" id="UP000683360">
    <property type="component" value="Unassembled WGS sequence"/>
</dbReference>